<organism evidence="2 3">
    <name type="scientific">Nocardiopsis composta</name>
    <dbReference type="NCBI Taxonomy" id="157465"/>
    <lineage>
        <taxon>Bacteria</taxon>
        <taxon>Bacillati</taxon>
        <taxon>Actinomycetota</taxon>
        <taxon>Actinomycetes</taxon>
        <taxon>Streptosporangiales</taxon>
        <taxon>Nocardiopsidaceae</taxon>
        <taxon>Nocardiopsis</taxon>
    </lineage>
</organism>
<evidence type="ECO:0000313" key="3">
    <source>
        <dbReference type="Proteomes" id="UP000572635"/>
    </source>
</evidence>
<dbReference type="RefSeq" id="WP_281397718.1">
    <property type="nucleotide sequence ID" value="NZ_BAAAJD010000032.1"/>
</dbReference>
<dbReference type="AlphaFoldDB" id="A0A7W8VD50"/>
<sequence length="42" mass="4550">MIAGFTPSQPFTPSRPPSPHGVDCMSDSLSSDLSTDEQWRSP</sequence>
<reference evidence="2 3" key="1">
    <citation type="submission" date="2020-08" db="EMBL/GenBank/DDBJ databases">
        <title>Sequencing the genomes of 1000 actinobacteria strains.</title>
        <authorList>
            <person name="Klenk H.-P."/>
        </authorList>
    </citation>
    <scope>NUCLEOTIDE SEQUENCE [LARGE SCALE GENOMIC DNA]</scope>
    <source>
        <strain evidence="2 3">DSM 44551</strain>
    </source>
</reference>
<feature type="compositionally biased region" description="Polar residues" evidence="1">
    <location>
        <begin position="1"/>
        <end position="12"/>
    </location>
</feature>
<keyword evidence="3" id="KW-1185">Reference proteome</keyword>
<evidence type="ECO:0000313" key="2">
    <source>
        <dbReference type="EMBL" id="MBB5431877.1"/>
    </source>
</evidence>
<dbReference type="EMBL" id="JACHDB010000001">
    <property type="protein sequence ID" value="MBB5431877.1"/>
    <property type="molecule type" value="Genomic_DNA"/>
</dbReference>
<name>A0A7W8VD50_9ACTN</name>
<proteinExistence type="predicted"/>
<evidence type="ECO:0000256" key="1">
    <source>
        <dbReference type="SAM" id="MobiDB-lite"/>
    </source>
</evidence>
<comment type="caution">
    <text evidence="2">The sequence shown here is derived from an EMBL/GenBank/DDBJ whole genome shotgun (WGS) entry which is preliminary data.</text>
</comment>
<accession>A0A7W8VD50</accession>
<feature type="region of interest" description="Disordered" evidence="1">
    <location>
        <begin position="1"/>
        <end position="42"/>
    </location>
</feature>
<protein>
    <submittedName>
        <fullName evidence="2">Uncharacterized protein</fullName>
    </submittedName>
</protein>
<dbReference type="Proteomes" id="UP000572635">
    <property type="component" value="Unassembled WGS sequence"/>
</dbReference>
<gene>
    <name evidence="2" type="ORF">HDA36_001961</name>
</gene>